<keyword evidence="2" id="KW-0963">Cytoplasm</keyword>
<dbReference type="SUPFAM" id="SSF57850">
    <property type="entry name" value="RING/U-box"/>
    <property type="match status" value="1"/>
</dbReference>
<evidence type="ECO:0000256" key="8">
    <source>
        <dbReference type="SAM" id="MobiDB-lite"/>
    </source>
</evidence>
<reference evidence="11 12" key="1">
    <citation type="submission" date="2024-02" db="EMBL/GenBank/DDBJ databases">
        <title>Chromosome-scale genome assembly of the rough periwinkle Littorina saxatilis.</title>
        <authorList>
            <person name="De Jode A."/>
            <person name="Faria R."/>
            <person name="Formenti G."/>
            <person name="Sims Y."/>
            <person name="Smith T.P."/>
            <person name="Tracey A."/>
            <person name="Wood J.M.D."/>
            <person name="Zagrodzka Z.B."/>
            <person name="Johannesson K."/>
            <person name="Butlin R.K."/>
            <person name="Leder E.H."/>
        </authorList>
    </citation>
    <scope>NUCLEOTIDE SEQUENCE [LARGE SCALE GENOMIC DNA]</scope>
    <source>
        <strain evidence="11">Snail1</strain>
        <tissue evidence="11">Muscle</tissue>
    </source>
</reference>
<dbReference type="SMART" id="SM00184">
    <property type="entry name" value="RING"/>
    <property type="match status" value="1"/>
</dbReference>
<dbReference type="GO" id="GO:0005737">
    <property type="term" value="C:cytoplasm"/>
    <property type="evidence" value="ECO:0007669"/>
    <property type="project" value="UniProtKB-SubCell"/>
</dbReference>
<dbReference type="SMART" id="SM00382">
    <property type="entry name" value="AAA"/>
    <property type="match status" value="2"/>
</dbReference>
<sequence length="5598" mass="628976">MMKCRGIVNGKECGNVLPDEAKFCPECGTAAASLVTFNCSCGVTVRGNHKFCFNCGSPVPLTDPKDSAPQVCCAKLPDGSVCGFTLIQGLSFCPNCGTRDPVGKEQQTSVQASVEDLTSPANASSREQEIPVDPSTTCQQTSATIGTSSKTELQTCLSENESANEDNDRAESGADVATSASPVQEQVPDADHVPTPPATSGEPDPPQQFFSQFADVSWVQKEIITNTDHSRLSNKDVDQQERHEFLNNNNNQGVTHLRQTFSANHDESEHAGKEGDAASSGGKPELLKKENDERESQANHSTQQRDVDVQPDTTSRTGATAEVDSPSAGYTITVSAVSSGSGPAENSGEGCVTAQEGESEGEDGSEGSGEEDDTEEKEKDDSQKKTEEKGKKREPDGKQASQHGTVEQATGSKKKKKKKKSKNKAAQPSNTELSLPVQVSAGDRADKNAEPPPKSAPSYASALKGGTSDQKEKSRSSTPRKVNSNANALLSADEKVTVVFHVIISAHFKVDVETDSVCIRCEPRVLGGFNPDADKNRLKYIRNTDMGPMYVGKITMARSIRNNGFMYKYVVRRQGKDKVEWEYVLKKHYASSIYGQKQAEVNRKFTVVDKERSFSGDWHRYDGVAYPESVKEASWKSIGKGAIRLLGVDVQTVQQKVREEGVLSGKEFLPSPEEIQRALLNPAGSQKRTAEEYLKKVESVMSSLRLQLLDNRLEYTDNDLVNRCLRENLILPLVQTIQALLEEKTPRRTAVLGLFVWLLKVGFDVYISAEVVNLLCRSLLLVPDLKNKSCPEVTELETQFPSRMSDRGSMARAVHMLIDKSDVEWKFAMDPSWWCCIPLLHFLDGSALPFQEPEPNISFTTDSWWGISNFTRRKDQFKRNVMKTSQKLMDHIELLEPCLVADPMLSRSIVASLDFDPLLPVLLKAPLHVEVMAATLIHHINRKGYYEDSAKETLGKIFNKMKTVLAQQVEGLSPDQQLKKTQCQTVIIQNLLCTVLKNVRNFDNSLMLDAIHLVFLVLDQWACVEETVCKENEAFPAQQWLRNANAVIKTVCDSISQTHKLCLRVYEKKNLPKHLKMWGQLFGKTEDLVNGPLKEQLEKLITENFESEVNGLPTDDKLEVYLNQMDQVVPAFVGILNRLAFESLEEAFKQGSSHLGIENIRLISLLSTLLELKWKEMSTQKDMLTFVITWVPMVNYLQRFGDQKSMESLNEAAKSIIKNAMNCVGTCLEQLTSGTILVGTLQFILYHHERFTAVMAATGHEKTRTASLLALRGHELAAYTLATFRLDKLFEYCHAFLKTDDFEMAHAVIENQREKNPQCPLLEVVDVALPDTIKNLNLYKPKTNPWGIPDTVLASLPDFEQKIKSLIFRKILARAGERMDLSTVEFWRAFQALWSDVMQEWQVLCQKMIDGSITLVSAERVFGLFKAAGETYNFTEMAEDLLKMGTAGTSDWVDQRIRQFSCYMDIKKHVAAANALLGVKQAYEIEGNFEDIEKICCLSQNASLPIRDLDESVVGLCKQLEGIMPQDIKCLECLLDPRCVEFFHWLKANMKDGLKELNVFVDLAFISAGEEPMSIGRVNYFHAAATGYAPLIFTEDVKGCAHLLKQCKLVFANVAADPHLPTKLLDTIRFLDWFKDVQKSHGSVEKTSLSQVGNINARGVFRLGRGANTGLDLAHVIQLSVSEDVEGKNPARAYSYEELLDLQSRLMLVAGQAEKGKENVDRFITVMESLVRLGKTYVQLCSDGCVLFLEWSVEFLCDIERPVCCISEFSDSGKLKGHRSKEGHNAGKREDLEDFIAGVAGFLEHCHKEWLQYVDQKRKDYPQLNVYTVEQLVFLQQQLVRVGSEDVSKHVYPMLSLLKADCSPQDLEQALEEAMDHVDTLQQQQHHSPHHSPQRELPPQPEPQAVGDKEKEEDFVKELAEAGYSRSLARKAMKEVGAGDAAEGIAWCMKHEEDMDEFEDLSVSDAEEEERQTEENGGQKMVGQRLKEWVTRTETITQSAIGWLENMDKRERGTTLKSLVCNLGSVWRKFLETVSSSGMDFLSLEHLGIVLKCLAAKDERQFKRLLPPNFKPKVPNLILCAKNEVLNAVTYMYMFPQDENTPLPQPDEVLLCTDCTTFEQVDIFLRRAFFGTQQKVYCLAFADNLDYDVGEKAEKKIKEYITMAGDTDYKLVVVCSTENEYRARIVAALEKYRCPSPSLSNTNLVRNYLRSRFAGLHSKAGVQSASIFDPESLCVRVVKSNRSGVGKTLYKQRLTTNLQHNFQQERRPVSITIPLHGRVADTEDMAACLLAHTLHPGDVLPRIVHLDISYQVQEGVDHLLYNLLVLGCVTDRHGQVWLRSPMDLYLVETMPLLDQKDAQRGRALVHQIYDVLPGLSCWSPQDSLTIMKNPKAMPGYQQHDRLFDDQEFRSEMYQRPFRYLHQLGTQGNKQQQTNAQGADLADKAECLATLLRYCGVANPSWSELTHFVCFLDKQLQDFENSVYCGMATSEDLPGFSVFVLRFLIQMSRDFATRSLKMSEESLSALVDDDDDEAGIQQYEMRRTWESSPHPYIFFNPDEHSMTFLGFSIDAASGNLVDQQTGQVLEQGIMSKQLFQALALNRVPLTENFDALPREDRLLRLYRVLGLFEEEIFDDQNRIIDPDNTYELTTDNVKKILAIYMRFRCNIPVIVMGETGCGKTRLVKFLCALQTPRQKDINTMVLVKVHGGTSGEDIINKVREAEKVAQKNAAAIGHRPVYTVLFFDEANTTEAIGVIKEVMCDRTLNGQHSNLSQSLKMVAACNPYRKHSDDLIERLENAGLGYHVDAEKTVDKLGRVPMRRLVYRVQPLPQSMLPLVWDFGQLNTRVEELYIRQMVRRYVRNGQLDLNDAGMDVLCRILMESQEFMRHLADECSFVSLRDVERALTVISWFMEQADKSGTLFDMLEDKLRPQKDKEADEEEAPESLSSVQSEPEDLGVSDLTMAVVLSLGVCYRACLRSKAAYDLHIIKHFLPPFNLPGGAQQFAVIIDRCQDVFLGSVRLEDNIARNQALKENVFMMVVCVELRIPLFLVGKPGSSKSLAKTIVSDAMQGNSAHSELFKTLKQAQMVSFQCSPLATADGILGTFRQCAQFQRGKNKDNFVSVVVLDEVGLAEDSPKMPLKTLHPLLEDGCPGDEVPDDSKKVAFIGISNWALDPAKMNRGILVQRDVPDQEELIETAKGICTTQDERAFLNMKTLIPPLAQAYLIIFEDAKLKREFFGLRDFYSLVKMVYAFAAQSKQKPSQRQLIAAIRRNFGGLDSIDPVESFRKLLPSSLCDEHARPGDPDCTASGLIKAALSGDDMGGESRYLLLLTENYGGLTILSENLLADRRVVPIFGSSFPKDQEYTQICRNINRIKVCMETGQTVILLNLENLYESLYDALNQYYAMLGGERYVDLGLGTHRVKCRVHRQFRLIVVAEKQVVYDKFPIPLINRLEKHFLTLNNIMTDAQLAMAQRLEKWAKDFVSAAPRGMLTRFRARNQKQEAVGDVFMGYHPDTAPAIVLKVWDSLQVDTASPPDAQVLGECQRMLLWCATPDAVVRSQEEEWGEVYHQEQQHEHLHQYLQQRLLQHSTIIMSQVTTHSKLLTEQERVELCESLPGVSSITLLSLQAFDTEQQFCQQLRLFFTDNQEGQKLLLVQCDSGDLNQNLIKCAQYCMQDLRPPDSRQHHVVFIIQLPCIAGACFTGFLGGNWHCLHIDDLRATDRPLPPITLLQSHTPAQLIMASAFPGNLNQQQLNVNTNNAANEDLMSWEEVAEREENRDPEQMEVDLSEVHVHVDPAISPSTHTAAADWEMPQPHGFDPQYVRHLFITSIQAAVALVRDAEDSAAHRATHRITVLLRLMDDNPDFFSGLHKLVGSILREKEQTAYEAERWLSKEAARLDSVKKAGTFRRAWMQYMENKVVPALSGSIAYLDTNHNLDIIYDAHNSTQDTATPEWVGQLWLGVLQGVCQLNYKQLLSVSGKDELDEFTVRHTGAAALPFSACLPFSWLLWDLVDSAICGAKNVQGDLLDTAGSVVEQSTLGRCMQRALGSSEVDNLQHLFDMYTCDLLHFTFPLTASQHKLLCGCIKKGLQQLHISLVELGLGRGVVALHLLVEQMRGRLQAVLNMSGVRPNAVEALRVGAAGPSAELLNVPDEMTEDIALLRLLVEELQPRPSQFMEERGCNEWVAHYTTVAPAVLRILSDSEPAPQAPSGGIQQEEAETKEDGDDEEEEEEAEDVEERATNSLPYGDRCKQQLRAIRNLWTRMTTVKLFFDFVGPLRQGAEKLRKALEHVKYQLLWSLLEDDADLKKGKTLKLLDKFLKHANGFMIRGLLGKIGSCTYCEKKFESAPVELPCKHLLCNSCYRDCYHGDSKEAKCPECKTPIPQTFDPATADCQDREAVELLGRYQRQISGFLMAVVSQLCFAGKEPPEQEAVRHIFGYIIHRSKGRTLLQTKHMTVHDDLIDPTPVLRSFLLRLLLKLSEKEVHGYLDEFLRNTQQLVEQQAKLAAPTASSGAPTLLEFSLLIIHCREDLHHEQDALTSTEMGSEDRLLSLAAILHNVGQMFKKPPALLTALYSLGLVRYALDACAHILYNTFLACKGAPVVPEELEDLLAVMQAVCGDGGGLDWPKKFLIKQLCREYGIQAYMALAKVAQQQPMLSWIIFEEAVGRVDEVADRYLVCSQHYKTVRDGLARMKLTSDTDGMTQVMQGVPVSKEEKEVLLLLAVHREVTMSVMRHLPQEAHAKMVDTVKAFVQDCGTVYDKELAQQLCENQLGEVASPLCVKPDQDLGEQSLVCLLTHLYLVLRPGAYRSHLMHPLSVLVFRAADMAKSFLPTMPQDNLADILQGVSPSEQYGPPTLWSCPNGHRYLVGDCGRPVQVNARCNICGQQIGGVAYNQVHQGNTELNKVNADQTQQGHILGSAGQRGMESVPERQLSAVECAALRFLTHAALYLAASNPAQRDQVAGMTQPRVGADEVCQFYWDHLRHDIQVLQRVLGRSADDVYLVLHQLCHLFVTVKMVAQPVTLATKEERLKWEKDFALNFMHTTIQGVENVVTRGNRVIVADKRQGDSALLNMVYEMDEVAGGPNDLGLSDLGNVAAVWRYRPRITVEHFFRHFYLQVESRQCMKDKFQVIRLFKAERHIIYALHYVPSILAGQRRLMMQLHRRLDRAEAATLTVAKVMRRKDCAGVAALMKNFSKAWEIVKEHLITYNCLAPTEGLVSLPEEFHNASMTTDSPIAVLLPSTQGPGLCSYILLQFLLSRHNDFLQRYCPLVKQAYKSLLEVSVKAVTERQVVGCSAERDVLPLVLAQCNYSLMVGQAATLDYDFAAFQQHLTDSLLQCKAKIHRAPLGHIPVETMVYRADTTSSRLFKVLREKIEQECLSPAERRQIVEDLRGNLPDICQSIDNLNTALSFLKALGGIPSASLHEFMSTALKMKRTVYSHKAQQLCSLTHVQSLWVLLCYQRACILAAHQQDAFDSVERELREDLTPEQGKELEATCQRMSIERLELLLLQLFECIMLRLSEPRDQDDDTQPAKFKLRDVLETNLEAPLYYTEPIEVISRLLTIQDLASFPDSLEGRHAAATWILCHAHLANKRQLLL</sequence>
<feature type="compositionally biased region" description="Basic and acidic residues" evidence="8">
    <location>
        <begin position="264"/>
        <end position="276"/>
    </location>
</feature>
<feature type="compositionally biased region" description="Basic residues" evidence="8">
    <location>
        <begin position="412"/>
        <end position="423"/>
    </location>
</feature>
<proteinExistence type="predicted"/>
<dbReference type="SUPFAM" id="SSF52540">
    <property type="entry name" value="P-loop containing nucleoside triphosphate hydrolases"/>
    <property type="match status" value="2"/>
</dbReference>
<dbReference type="InterPro" id="IPR013083">
    <property type="entry name" value="Znf_RING/FYVE/PHD"/>
</dbReference>
<dbReference type="FunFam" id="3.40.50.300:FF:000491">
    <property type="entry name" value="E3 ubiquitin-protein ligase RNF213"/>
    <property type="match status" value="1"/>
</dbReference>
<feature type="compositionally biased region" description="Polar residues" evidence="8">
    <location>
        <begin position="399"/>
        <end position="411"/>
    </location>
</feature>
<keyword evidence="6" id="KW-0391">Immunity</keyword>
<evidence type="ECO:0000256" key="7">
    <source>
        <dbReference type="PROSITE-ProRule" id="PRU00175"/>
    </source>
</evidence>
<comment type="caution">
    <text evidence="11">The sequence shown here is derived from an EMBL/GenBank/DDBJ whole genome shotgun (WGS) entry which is preliminary data.</text>
</comment>
<dbReference type="Pfam" id="PF20173">
    <property type="entry name" value="ZnF_RZ-type"/>
    <property type="match status" value="1"/>
</dbReference>
<organism evidence="11 12">
    <name type="scientific">Littorina saxatilis</name>
    <dbReference type="NCBI Taxonomy" id="31220"/>
    <lineage>
        <taxon>Eukaryota</taxon>
        <taxon>Metazoa</taxon>
        <taxon>Spiralia</taxon>
        <taxon>Lophotrochozoa</taxon>
        <taxon>Mollusca</taxon>
        <taxon>Gastropoda</taxon>
        <taxon>Caenogastropoda</taxon>
        <taxon>Littorinimorpha</taxon>
        <taxon>Littorinoidea</taxon>
        <taxon>Littorinidae</taxon>
        <taxon>Littorina</taxon>
    </lineage>
</organism>
<comment type="subcellular location">
    <subcellularLocation>
        <location evidence="1">Cytoplasm</location>
    </subcellularLocation>
</comment>
<dbReference type="Proteomes" id="UP001374579">
    <property type="component" value="Unassembled WGS sequence"/>
</dbReference>
<evidence type="ECO:0000313" key="11">
    <source>
        <dbReference type="EMBL" id="KAK7107714.1"/>
    </source>
</evidence>
<accession>A0AAN9BM29</accession>
<dbReference type="InterPro" id="IPR027417">
    <property type="entry name" value="P-loop_NTPase"/>
</dbReference>
<evidence type="ECO:0000256" key="3">
    <source>
        <dbReference type="ARBA" id="ARBA00022723"/>
    </source>
</evidence>
<feature type="compositionally biased region" description="Polar residues" evidence="8">
    <location>
        <begin position="134"/>
        <end position="161"/>
    </location>
</feature>
<evidence type="ECO:0000256" key="5">
    <source>
        <dbReference type="ARBA" id="ARBA00022833"/>
    </source>
</evidence>
<dbReference type="PROSITE" id="PS51981">
    <property type="entry name" value="ZF_RZ"/>
    <property type="match status" value="1"/>
</dbReference>
<name>A0AAN9BM29_9CAEN</name>
<evidence type="ECO:0000259" key="9">
    <source>
        <dbReference type="PROSITE" id="PS50089"/>
    </source>
</evidence>
<feature type="region of interest" description="Disordered" evidence="8">
    <location>
        <begin position="1878"/>
        <end position="1912"/>
    </location>
</feature>
<dbReference type="InterPro" id="IPR001841">
    <property type="entry name" value="Znf_RING"/>
</dbReference>
<feature type="compositionally biased region" description="Polar residues" evidence="8">
    <location>
        <begin position="328"/>
        <end position="341"/>
    </location>
</feature>
<dbReference type="GO" id="GO:0008270">
    <property type="term" value="F:zinc ion binding"/>
    <property type="evidence" value="ECO:0007669"/>
    <property type="project" value="UniProtKB-KW"/>
</dbReference>
<dbReference type="PANTHER" id="PTHR22605">
    <property type="entry name" value="RZ-TYPE DOMAIN-CONTAINING PROTEIN"/>
    <property type="match status" value="1"/>
</dbReference>
<feature type="region of interest" description="Disordered" evidence="8">
    <location>
        <begin position="107"/>
        <end position="209"/>
    </location>
</feature>
<evidence type="ECO:0000256" key="1">
    <source>
        <dbReference type="ARBA" id="ARBA00004496"/>
    </source>
</evidence>
<evidence type="ECO:0000313" key="12">
    <source>
        <dbReference type="Proteomes" id="UP001374579"/>
    </source>
</evidence>
<dbReference type="EMBL" id="JBAMIC010000004">
    <property type="protein sequence ID" value="KAK7107714.1"/>
    <property type="molecule type" value="Genomic_DNA"/>
</dbReference>
<dbReference type="GO" id="GO:0004842">
    <property type="term" value="F:ubiquitin-protein transferase activity"/>
    <property type="evidence" value="ECO:0007669"/>
    <property type="project" value="InterPro"/>
</dbReference>
<dbReference type="Gene3D" id="3.40.50.300">
    <property type="entry name" value="P-loop containing nucleotide triphosphate hydrolases"/>
    <property type="match status" value="2"/>
</dbReference>
<dbReference type="Gene3D" id="3.30.40.10">
    <property type="entry name" value="Zinc/RING finger domain, C3HC4 (zinc finger)"/>
    <property type="match status" value="1"/>
</dbReference>
<dbReference type="InterPro" id="IPR003593">
    <property type="entry name" value="AAA+_ATPase"/>
</dbReference>
<evidence type="ECO:0000259" key="10">
    <source>
        <dbReference type="PROSITE" id="PS51981"/>
    </source>
</evidence>
<dbReference type="PANTHER" id="PTHR22605:SF16">
    <property type="entry name" value="E3 UBIQUITIN-PROTEIN LIGASE RNF213"/>
    <property type="match status" value="1"/>
</dbReference>
<protein>
    <submittedName>
        <fullName evidence="11">Uncharacterized protein</fullName>
    </submittedName>
</protein>
<feature type="compositionally biased region" description="Acidic residues" evidence="8">
    <location>
        <begin position="4215"/>
        <end position="4236"/>
    </location>
</feature>
<evidence type="ECO:0000256" key="6">
    <source>
        <dbReference type="ARBA" id="ARBA00022859"/>
    </source>
</evidence>
<evidence type="ECO:0000256" key="4">
    <source>
        <dbReference type="ARBA" id="ARBA00022771"/>
    </source>
</evidence>
<dbReference type="InterPro" id="IPR017907">
    <property type="entry name" value="Znf_RING_CS"/>
</dbReference>
<feature type="domain" description="RZ-type" evidence="10">
    <location>
        <begin position="4833"/>
        <end position="4912"/>
    </location>
</feature>
<feature type="region of interest" description="Disordered" evidence="8">
    <location>
        <begin position="2930"/>
        <end position="2952"/>
    </location>
</feature>
<feature type="compositionally biased region" description="Polar residues" evidence="8">
    <location>
        <begin position="476"/>
        <end position="485"/>
    </location>
</feature>
<dbReference type="GO" id="GO:0002376">
    <property type="term" value="P:immune system process"/>
    <property type="evidence" value="ECO:0007669"/>
    <property type="project" value="UniProtKB-KW"/>
</dbReference>
<evidence type="ECO:0000256" key="2">
    <source>
        <dbReference type="ARBA" id="ARBA00022490"/>
    </source>
</evidence>
<keyword evidence="5" id="KW-0862">Zinc</keyword>
<feature type="region of interest" description="Disordered" evidence="8">
    <location>
        <begin position="4201"/>
        <end position="4241"/>
    </location>
</feature>
<feature type="domain" description="RING-type" evidence="9">
    <location>
        <begin position="4336"/>
        <end position="4378"/>
    </location>
</feature>
<feature type="compositionally biased region" description="Acidic residues" evidence="8">
    <location>
        <begin position="357"/>
        <end position="375"/>
    </location>
</feature>
<keyword evidence="3" id="KW-0479">Metal-binding</keyword>
<keyword evidence="4 7" id="KW-0863">Zinc-finger</keyword>
<feature type="region of interest" description="Disordered" evidence="8">
    <location>
        <begin position="264"/>
        <end position="485"/>
    </location>
</feature>
<feature type="region of interest" description="Disordered" evidence="8">
    <location>
        <begin position="1964"/>
        <end position="1983"/>
    </location>
</feature>
<dbReference type="PROSITE" id="PS00518">
    <property type="entry name" value="ZF_RING_1"/>
    <property type="match status" value="1"/>
</dbReference>
<dbReference type="GO" id="GO:0016887">
    <property type="term" value="F:ATP hydrolysis activity"/>
    <property type="evidence" value="ECO:0007669"/>
    <property type="project" value="InterPro"/>
</dbReference>
<dbReference type="InterPro" id="IPR046439">
    <property type="entry name" value="ZF_RZ_dom"/>
</dbReference>
<feature type="compositionally biased region" description="Basic and acidic residues" evidence="8">
    <location>
        <begin position="285"/>
        <end position="308"/>
    </location>
</feature>
<feature type="compositionally biased region" description="Basic and acidic residues" evidence="8">
    <location>
        <begin position="376"/>
        <end position="397"/>
    </location>
</feature>
<dbReference type="InterPro" id="IPR031248">
    <property type="entry name" value="RNF213"/>
</dbReference>
<gene>
    <name evidence="11" type="ORF">V1264_015588</name>
</gene>
<keyword evidence="12" id="KW-1185">Reference proteome</keyword>
<dbReference type="PROSITE" id="PS50089">
    <property type="entry name" value="ZF_RING_2"/>
    <property type="match status" value="1"/>
</dbReference>